<name>A0A9W8XDN8_9PLEO</name>
<dbReference type="CDD" id="cd20336">
    <property type="entry name" value="Rcat_RBR"/>
    <property type="match status" value="1"/>
</dbReference>
<evidence type="ECO:0000313" key="2">
    <source>
        <dbReference type="EMBL" id="KAJ4348025.1"/>
    </source>
</evidence>
<sequence>MTCPNCTHQWCWVCLLPWNSFHPGEDDTPGCLMYGDPEYDEEGYENNQRGLHRDTGLNRQGRNRHGDLPLGDQVSSATGTAEFAFNGDLFQLEGQHNGVQVQVQHPDGQDNEVENLSQDNQQHPNDLWSNAPAEEWITGSGCTDNTRSEDDDEQAFAVGPTFLTFEEVECDHDFDFDYRSGYCRFCVWDEADSESYKCSQCGLQSSMSCFENKLQPRRSLEAPPGSIRPVPKVLMEDTLDSSWFNQVSVIQWAEDGEVPYKARKRATWREQPEWLHIDENPFPYFGFGIQEMFQHLESEMHRQNAYVVVEDVGIPGLSMSFNQNNNSFAALSWDEQDSTGSNY</sequence>
<proteinExistence type="predicted"/>
<reference evidence="2" key="1">
    <citation type="submission" date="2022-10" db="EMBL/GenBank/DDBJ databases">
        <title>Tapping the CABI collections for fungal endophytes: first genome assemblies for Collariella, Neodidymelliopsis, Ascochyta clinopodiicola, Didymella pomorum, Didymosphaeria variabile, Neocosmospora piperis and Neocucurbitaria cava.</title>
        <authorList>
            <person name="Hill R."/>
        </authorList>
    </citation>
    <scope>NUCLEOTIDE SEQUENCE</scope>
    <source>
        <strain evidence="2">IMI 356815</strain>
    </source>
</reference>
<dbReference type="Gene3D" id="1.20.120.1750">
    <property type="match status" value="1"/>
</dbReference>
<comment type="caution">
    <text evidence="2">The sequence shown here is derived from an EMBL/GenBank/DDBJ whole genome shotgun (WGS) entry which is preliminary data.</text>
</comment>
<dbReference type="SUPFAM" id="SSF57850">
    <property type="entry name" value="RING/U-box"/>
    <property type="match status" value="1"/>
</dbReference>
<keyword evidence="3" id="KW-1185">Reference proteome</keyword>
<evidence type="ECO:0000256" key="1">
    <source>
        <dbReference type="SAM" id="MobiDB-lite"/>
    </source>
</evidence>
<dbReference type="EMBL" id="JAPEUX010000007">
    <property type="protein sequence ID" value="KAJ4348025.1"/>
    <property type="molecule type" value="Genomic_DNA"/>
</dbReference>
<dbReference type="GeneID" id="80912927"/>
<dbReference type="AlphaFoldDB" id="A0A9W8XDN8"/>
<accession>A0A9W8XDN8</accession>
<feature type="region of interest" description="Disordered" evidence="1">
    <location>
        <begin position="42"/>
        <end position="74"/>
    </location>
</feature>
<dbReference type="Proteomes" id="UP001140513">
    <property type="component" value="Unassembled WGS sequence"/>
</dbReference>
<evidence type="ECO:0000313" key="3">
    <source>
        <dbReference type="Proteomes" id="UP001140513"/>
    </source>
</evidence>
<organism evidence="2 3">
    <name type="scientific">Didymosphaeria variabile</name>
    <dbReference type="NCBI Taxonomy" id="1932322"/>
    <lineage>
        <taxon>Eukaryota</taxon>
        <taxon>Fungi</taxon>
        <taxon>Dikarya</taxon>
        <taxon>Ascomycota</taxon>
        <taxon>Pezizomycotina</taxon>
        <taxon>Dothideomycetes</taxon>
        <taxon>Pleosporomycetidae</taxon>
        <taxon>Pleosporales</taxon>
        <taxon>Massarineae</taxon>
        <taxon>Didymosphaeriaceae</taxon>
        <taxon>Didymosphaeria</taxon>
    </lineage>
</organism>
<protein>
    <submittedName>
        <fullName evidence="2">Uncharacterized protein</fullName>
    </submittedName>
</protein>
<gene>
    <name evidence="2" type="ORF">N0V89_009397</name>
</gene>
<dbReference type="RefSeq" id="XP_056067413.1">
    <property type="nucleotide sequence ID" value="XM_056218148.1"/>
</dbReference>
<dbReference type="OrthoDB" id="9977870at2759"/>